<comment type="caution">
    <text evidence="2">The sequence shown here is derived from an EMBL/GenBank/DDBJ whole genome shotgun (WGS) entry which is preliminary data.</text>
</comment>
<keyword evidence="3" id="KW-1185">Reference proteome</keyword>
<evidence type="ECO:0000256" key="1">
    <source>
        <dbReference type="SAM" id="MobiDB-lite"/>
    </source>
</evidence>
<name>A0ABW0QUD3_9BACL</name>
<reference evidence="3" key="1">
    <citation type="journal article" date="2019" name="Int. J. Syst. Evol. Microbiol.">
        <title>The Global Catalogue of Microorganisms (GCM) 10K type strain sequencing project: providing services to taxonomists for standard genome sequencing and annotation.</title>
        <authorList>
            <consortium name="The Broad Institute Genomics Platform"/>
            <consortium name="The Broad Institute Genome Sequencing Center for Infectious Disease"/>
            <person name="Wu L."/>
            <person name="Ma J."/>
        </authorList>
    </citation>
    <scope>NUCLEOTIDE SEQUENCE [LARGE SCALE GENOMIC DNA]</scope>
    <source>
        <strain evidence="3">CGMCC 1.18578</strain>
    </source>
</reference>
<accession>A0ABW0QUD3</accession>
<dbReference type="Proteomes" id="UP001596108">
    <property type="component" value="Unassembled WGS sequence"/>
</dbReference>
<organism evidence="2 3">
    <name type="scientific">Cohnella yongneupensis</name>
    <dbReference type="NCBI Taxonomy" id="425006"/>
    <lineage>
        <taxon>Bacteria</taxon>
        <taxon>Bacillati</taxon>
        <taxon>Bacillota</taxon>
        <taxon>Bacilli</taxon>
        <taxon>Bacillales</taxon>
        <taxon>Paenibacillaceae</taxon>
        <taxon>Cohnella</taxon>
    </lineage>
</organism>
<gene>
    <name evidence="2" type="ORF">ACFPQ4_03845</name>
</gene>
<feature type="compositionally biased region" description="Basic and acidic residues" evidence="1">
    <location>
        <begin position="12"/>
        <end position="23"/>
    </location>
</feature>
<evidence type="ECO:0000313" key="3">
    <source>
        <dbReference type="Proteomes" id="UP001596108"/>
    </source>
</evidence>
<dbReference type="RefSeq" id="WP_378110430.1">
    <property type="nucleotide sequence ID" value="NZ_JBHSNC010000010.1"/>
</dbReference>
<evidence type="ECO:0000313" key="2">
    <source>
        <dbReference type="EMBL" id="MFC5528586.1"/>
    </source>
</evidence>
<dbReference type="EMBL" id="JBHSNC010000010">
    <property type="protein sequence ID" value="MFC5528586.1"/>
    <property type="molecule type" value="Genomic_DNA"/>
</dbReference>
<protein>
    <submittedName>
        <fullName evidence="2">Uncharacterized protein</fullName>
    </submittedName>
</protein>
<feature type="region of interest" description="Disordered" evidence="1">
    <location>
        <begin position="11"/>
        <end position="31"/>
    </location>
</feature>
<sequence length="61" mass="6413">MGIILITSTARNKREMSDEKGEAAMEGDTPRPYGSISLNSAGWYSDYARGVLPGSASSMAG</sequence>
<proteinExistence type="predicted"/>